<gene>
    <name evidence="1" type="ORF">LTS18_004935</name>
</gene>
<protein>
    <submittedName>
        <fullName evidence="1">Uncharacterized protein</fullName>
    </submittedName>
</protein>
<keyword evidence="2" id="KW-1185">Reference proteome</keyword>
<evidence type="ECO:0000313" key="1">
    <source>
        <dbReference type="EMBL" id="KAK3062051.1"/>
    </source>
</evidence>
<name>A0ACC3D5R2_9PEZI</name>
<accession>A0ACC3D5R2</accession>
<evidence type="ECO:0000313" key="2">
    <source>
        <dbReference type="Proteomes" id="UP001186974"/>
    </source>
</evidence>
<comment type="caution">
    <text evidence="1">The sequence shown here is derived from an EMBL/GenBank/DDBJ whole genome shotgun (WGS) entry which is preliminary data.</text>
</comment>
<organism evidence="1 2">
    <name type="scientific">Coniosporium uncinatum</name>
    <dbReference type="NCBI Taxonomy" id="93489"/>
    <lineage>
        <taxon>Eukaryota</taxon>
        <taxon>Fungi</taxon>
        <taxon>Dikarya</taxon>
        <taxon>Ascomycota</taxon>
        <taxon>Pezizomycotina</taxon>
        <taxon>Dothideomycetes</taxon>
        <taxon>Dothideomycetes incertae sedis</taxon>
        <taxon>Coniosporium</taxon>
    </lineage>
</organism>
<dbReference type="EMBL" id="JAWDJW010007496">
    <property type="protein sequence ID" value="KAK3062051.1"/>
    <property type="molecule type" value="Genomic_DNA"/>
</dbReference>
<sequence>MDHFCPWAGGMISETSQKFFMQFVFYATIYTGFTWITLAILVAERKRITGDVNVHWAIVLGLGVLFFLFNAGMVGKSLQLAFQNLTTVEELTKGTRTEFVAVLVPRPNEQLPPVPPRTSRSNLPYQPTPFMGTIIYPLQQPLSRTPSHQSSRGESASNSQSSALPANARTFAILRVPSGTNLWDINPRENLKSIFGSNVLEWFLPIKYSPCCDHGNLESQYPFGPELEYLKTDAAMPDVKTYPIPSTKLIPNSPLPLLHYPNLLSSRSSRSPDKVYDLFTSNGWSTQWIFRYGPTQPSHYHSQAHECMAVLTGTARIRFGVADTDPDLERSTHGDGYEDGGVEVDAREGDVFVIPAGVSHKTFDTSDGSTFKLLTPGDGHGIEAQDGDVKRALGEIELSGFTMMGGYPQGQRWDFCEGGENEGGFEGVWGVPKPERDPVLGEADEGLCGLWRD</sequence>
<reference evidence="1" key="1">
    <citation type="submission" date="2024-09" db="EMBL/GenBank/DDBJ databases">
        <title>Black Yeasts Isolated from many extreme environments.</title>
        <authorList>
            <person name="Coleine C."/>
            <person name="Stajich J.E."/>
            <person name="Selbmann L."/>
        </authorList>
    </citation>
    <scope>NUCLEOTIDE SEQUENCE</scope>
    <source>
        <strain evidence="1">CCFEE 5737</strain>
    </source>
</reference>
<proteinExistence type="predicted"/>
<dbReference type="Proteomes" id="UP001186974">
    <property type="component" value="Unassembled WGS sequence"/>
</dbReference>